<accession>A0A9D2SYK7</accession>
<dbReference type="AlphaFoldDB" id="A0A9D2SYK7"/>
<dbReference type="Proteomes" id="UP000823894">
    <property type="component" value="Unassembled WGS sequence"/>
</dbReference>
<evidence type="ECO:0000313" key="3">
    <source>
        <dbReference type="Proteomes" id="UP000823894"/>
    </source>
</evidence>
<dbReference type="Gene3D" id="3.40.50.1820">
    <property type="entry name" value="alpha/beta hydrolase"/>
    <property type="match status" value="1"/>
</dbReference>
<proteinExistence type="predicted"/>
<name>A0A9D2SYK7_9FIRM</name>
<reference evidence="2" key="2">
    <citation type="submission" date="2021-04" db="EMBL/GenBank/DDBJ databases">
        <authorList>
            <person name="Gilroy R."/>
        </authorList>
    </citation>
    <scope>NUCLEOTIDE SEQUENCE</scope>
    <source>
        <strain evidence="2">ChiGjej1B1-1692</strain>
    </source>
</reference>
<dbReference type="Pfam" id="PF12146">
    <property type="entry name" value="Hydrolase_4"/>
    <property type="match status" value="1"/>
</dbReference>
<gene>
    <name evidence="2" type="ORF">H9757_08775</name>
</gene>
<organism evidence="2 3">
    <name type="scientific">Candidatus Mediterraneibacter faecigallinarum</name>
    <dbReference type="NCBI Taxonomy" id="2838669"/>
    <lineage>
        <taxon>Bacteria</taxon>
        <taxon>Bacillati</taxon>
        <taxon>Bacillota</taxon>
        <taxon>Clostridia</taxon>
        <taxon>Lachnospirales</taxon>
        <taxon>Lachnospiraceae</taxon>
        <taxon>Mediterraneibacter</taxon>
    </lineage>
</organism>
<feature type="domain" description="Serine aminopeptidase S33" evidence="1">
    <location>
        <begin position="26"/>
        <end position="292"/>
    </location>
</feature>
<evidence type="ECO:0000313" key="2">
    <source>
        <dbReference type="EMBL" id="HJC39134.1"/>
    </source>
</evidence>
<dbReference type="InterPro" id="IPR029058">
    <property type="entry name" value="AB_hydrolase_fold"/>
</dbReference>
<dbReference type="InterPro" id="IPR051044">
    <property type="entry name" value="MAG_DAG_Lipase"/>
</dbReference>
<dbReference type="InterPro" id="IPR022742">
    <property type="entry name" value="Hydrolase_4"/>
</dbReference>
<sequence>MRDEFYFPSKDGNTEIHTIEWKPEGEVKAVLQLCHGMVEYIRRYDEFAEFMCGRGYYVVGNDHLGHGKSVQSKSEYGFFNEKYGNACVIGDMHTLRQRTMKKYPDVPYFMLGHSMGSLLVRQYIQMYGNGLSGAVLLGVSSDQSKAVLGCGKRLCRLMAVFRGWHYRSRLIDGMVLGSYNKKFKQARTRADWITSDQEHLDAYVSDPLCSFVFTVNAYYSMFSGMLSMEKKESIYMIPKTLPILFASGSDDPVGNFGKGVRKIYEQYKAAGLQDVALRLYDGDRHELLNETDRQQVYQDLFDWLEEKRVN</sequence>
<protein>
    <submittedName>
        <fullName evidence="2">Alpha/beta hydrolase</fullName>
    </submittedName>
</protein>
<dbReference type="GO" id="GO:0016787">
    <property type="term" value="F:hydrolase activity"/>
    <property type="evidence" value="ECO:0007669"/>
    <property type="project" value="UniProtKB-KW"/>
</dbReference>
<evidence type="ECO:0000259" key="1">
    <source>
        <dbReference type="Pfam" id="PF12146"/>
    </source>
</evidence>
<dbReference type="EMBL" id="DWWK01000135">
    <property type="protein sequence ID" value="HJC39134.1"/>
    <property type="molecule type" value="Genomic_DNA"/>
</dbReference>
<keyword evidence="2" id="KW-0378">Hydrolase</keyword>
<comment type="caution">
    <text evidence="2">The sequence shown here is derived from an EMBL/GenBank/DDBJ whole genome shotgun (WGS) entry which is preliminary data.</text>
</comment>
<dbReference type="PANTHER" id="PTHR11614">
    <property type="entry name" value="PHOSPHOLIPASE-RELATED"/>
    <property type="match status" value="1"/>
</dbReference>
<dbReference type="SUPFAM" id="SSF53474">
    <property type="entry name" value="alpha/beta-Hydrolases"/>
    <property type="match status" value="1"/>
</dbReference>
<reference evidence="2" key="1">
    <citation type="journal article" date="2021" name="PeerJ">
        <title>Extensive microbial diversity within the chicken gut microbiome revealed by metagenomics and culture.</title>
        <authorList>
            <person name="Gilroy R."/>
            <person name="Ravi A."/>
            <person name="Getino M."/>
            <person name="Pursley I."/>
            <person name="Horton D.L."/>
            <person name="Alikhan N.F."/>
            <person name="Baker D."/>
            <person name="Gharbi K."/>
            <person name="Hall N."/>
            <person name="Watson M."/>
            <person name="Adriaenssens E.M."/>
            <person name="Foster-Nyarko E."/>
            <person name="Jarju S."/>
            <person name="Secka A."/>
            <person name="Antonio M."/>
            <person name="Oren A."/>
            <person name="Chaudhuri R.R."/>
            <person name="La Ragione R."/>
            <person name="Hildebrand F."/>
            <person name="Pallen M.J."/>
        </authorList>
    </citation>
    <scope>NUCLEOTIDE SEQUENCE</scope>
    <source>
        <strain evidence="2">ChiGjej1B1-1692</strain>
    </source>
</reference>